<dbReference type="Proteomes" id="UP000037600">
    <property type="component" value="Unassembled WGS sequence"/>
</dbReference>
<sequence>MEFEIRTKNAEFWFSQASQMYEASKILYAELSDRKQTKNSSDNDRKVGAHKGSLFFLGISIENAIKVFFAYKDKIQVEDGKLKVKNSFPLNKASPHDLLALAIAIELELLDEEKELLSRLSVFTIWAGKYGTPLSESDLNKAQGLLIQSEIDYQVAALFIDKLKNKSGFNHNTGWPQLNL</sequence>
<organism evidence="1 2">
    <name type="scientific">Catenovulum maritimum</name>
    <dbReference type="NCBI Taxonomy" id="1513271"/>
    <lineage>
        <taxon>Bacteria</taxon>
        <taxon>Pseudomonadati</taxon>
        <taxon>Pseudomonadota</taxon>
        <taxon>Gammaproteobacteria</taxon>
        <taxon>Alteromonadales</taxon>
        <taxon>Alteromonadaceae</taxon>
        <taxon>Catenovulum</taxon>
    </lineage>
</organism>
<proteinExistence type="predicted"/>
<accession>A0A0J8GVZ4</accession>
<keyword evidence="2" id="KW-1185">Reference proteome</keyword>
<protein>
    <recommendedName>
        <fullName evidence="3">HEPN domain-containing protein</fullName>
    </recommendedName>
</protein>
<evidence type="ECO:0008006" key="3">
    <source>
        <dbReference type="Google" id="ProtNLM"/>
    </source>
</evidence>
<reference evidence="1 2" key="1">
    <citation type="submission" date="2015-04" db="EMBL/GenBank/DDBJ databases">
        <title>Draft Genome Sequence of the Novel Agar-Digesting Marine Bacterium Q1.</title>
        <authorList>
            <person name="Li Y."/>
            <person name="Li D."/>
            <person name="Chen G."/>
            <person name="Du Z."/>
        </authorList>
    </citation>
    <scope>NUCLEOTIDE SEQUENCE [LARGE SCALE GENOMIC DNA]</scope>
    <source>
        <strain evidence="1 2">Q1</strain>
    </source>
</reference>
<dbReference type="AlphaFoldDB" id="A0A0J8GVZ4"/>
<dbReference type="EMBL" id="LAZL01000002">
    <property type="protein sequence ID" value="KMT66932.1"/>
    <property type="molecule type" value="Genomic_DNA"/>
</dbReference>
<name>A0A0J8GVZ4_9ALTE</name>
<evidence type="ECO:0000313" key="2">
    <source>
        <dbReference type="Proteomes" id="UP000037600"/>
    </source>
</evidence>
<comment type="caution">
    <text evidence="1">The sequence shown here is derived from an EMBL/GenBank/DDBJ whole genome shotgun (WGS) entry which is preliminary data.</text>
</comment>
<gene>
    <name evidence="1" type="ORF">XM47_02185</name>
</gene>
<evidence type="ECO:0000313" key="1">
    <source>
        <dbReference type="EMBL" id="KMT66932.1"/>
    </source>
</evidence>